<dbReference type="EMBL" id="CP003556">
    <property type="protein sequence ID" value="AFK64650.1"/>
    <property type="molecule type" value="Genomic_DNA"/>
</dbReference>
<geneLocation type="plasmid" evidence="1 2">
    <name>pWTk445</name>
</geneLocation>
<dbReference type="OrthoDB" id="5519736at2"/>
<reference evidence="1 2" key="1">
    <citation type="journal article" date="2011" name="J. Bacteriol.">
        <title>Whole-genome shotgun sequencing of the sulfur-oxidizing chemoautotroph Tetrathiobacter kashmirensis.</title>
        <authorList>
            <person name="Ghosh W."/>
            <person name="George A."/>
            <person name="Agarwal A."/>
            <person name="Raj P."/>
            <person name="Alam M."/>
            <person name="Pyne P."/>
            <person name="Das Gupta S.K."/>
        </authorList>
    </citation>
    <scope>NUCLEOTIDE SEQUENCE [LARGE SCALE GENOMIC DNA]</scope>
    <source>
        <strain evidence="1 2">WT001</strain>
        <plasmid evidence="1">pWTk445</plasmid>
    </source>
</reference>
<proteinExistence type="predicted"/>
<evidence type="ECO:0000313" key="2">
    <source>
        <dbReference type="Proteomes" id="UP000005267"/>
    </source>
</evidence>
<keyword evidence="2" id="KW-1185">Reference proteome</keyword>
<dbReference type="HOGENOM" id="CLU_2205855_0_0_4"/>
<accession>I3UI12</accession>
<dbReference type="AlphaFoldDB" id="I3UI12"/>
<dbReference type="Proteomes" id="UP000005267">
    <property type="component" value="Plasmid pWTk445"/>
</dbReference>
<dbReference type="RefSeq" id="WP_014752740.1">
    <property type="nucleotide sequence ID" value="NC_017965.1"/>
</dbReference>
<name>I3UI12_ADVKW</name>
<keyword evidence="1" id="KW-0614">Plasmid</keyword>
<organism evidence="1 2">
    <name type="scientific">Advenella kashmirensis (strain DSM 17095 / LMG 22695 / WT001)</name>
    <name type="common">Tetrathiobacter kashmirensis</name>
    <dbReference type="NCBI Taxonomy" id="1036672"/>
    <lineage>
        <taxon>Bacteria</taxon>
        <taxon>Pseudomonadati</taxon>
        <taxon>Pseudomonadota</taxon>
        <taxon>Betaproteobacteria</taxon>
        <taxon>Burkholderiales</taxon>
        <taxon>Alcaligenaceae</taxon>
    </lineage>
</organism>
<reference evidence="2" key="2">
    <citation type="journal article" date="2013" name="PLoS ONE">
        <title>Genome implosion elicits host-confinement in Alcaligenaceae: evidence from the comparative genomics of Tetrathiobacter kashmirensis, a pathogen in the making.</title>
        <authorList>
            <person name="Ghosh W."/>
            <person name="Alam M."/>
            <person name="Roy C."/>
            <person name="Pyne P."/>
            <person name="George A."/>
            <person name="Chakraborty R."/>
            <person name="Majumder S."/>
            <person name="Agarwal A."/>
            <person name="Chakraborty S."/>
            <person name="Majumdar S."/>
            <person name="Gupta S.K."/>
        </authorList>
    </citation>
    <scope>NUCLEOTIDE SEQUENCE [LARGE SCALE GENOMIC DNA]</scope>
    <source>
        <strain evidence="2">WT001</strain>
    </source>
</reference>
<evidence type="ECO:0000313" key="1">
    <source>
        <dbReference type="EMBL" id="AFK64650.1"/>
    </source>
</evidence>
<gene>
    <name evidence="1" type="ordered locus">TKWG_25724</name>
</gene>
<sequence>MIKTIWLSYDLGVQGDYEGLYRWLDNKKASECGDSLAHCKIDIPDDQVVPSFVAKELKNNVKFTNNDRVYLIWRPEEDASSYIRGRFIIGKRKGAPWKGYGDQEQTQDDE</sequence>
<protein>
    <submittedName>
        <fullName evidence="1">Uncharacterized protein</fullName>
    </submittedName>
</protein>
<dbReference type="KEGG" id="aka:TKWG_25724"/>